<keyword evidence="2" id="KW-1185">Reference proteome</keyword>
<dbReference type="EMBL" id="MU277206">
    <property type="protein sequence ID" value="KAI0062617.1"/>
    <property type="molecule type" value="Genomic_DNA"/>
</dbReference>
<evidence type="ECO:0000313" key="1">
    <source>
        <dbReference type="EMBL" id="KAI0062617.1"/>
    </source>
</evidence>
<comment type="caution">
    <text evidence="1">The sequence shown here is derived from an EMBL/GenBank/DDBJ whole genome shotgun (WGS) entry which is preliminary data.</text>
</comment>
<gene>
    <name evidence="1" type="ORF">BV25DRAFT_1803652</name>
</gene>
<organism evidence="1 2">
    <name type="scientific">Artomyces pyxidatus</name>
    <dbReference type="NCBI Taxonomy" id="48021"/>
    <lineage>
        <taxon>Eukaryota</taxon>
        <taxon>Fungi</taxon>
        <taxon>Dikarya</taxon>
        <taxon>Basidiomycota</taxon>
        <taxon>Agaricomycotina</taxon>
        <taxon>Agaricomycetes</taxon>
        <taxon>Russulales</taxon>
        <taxon>Auriscalpiaceae</taxon>
        <taxon>Artomyces</taxon>
    </lineage>
</organism>
<sequence length="88" mass="9266">TFYDVGLGACGVVSEPSDFVTAISLPYYDGGINCFKTVTITANGKTTNATVVDECPECGTGSMDFSTGLFEFFAPLDAGVVDITWTFV</sequence>
<proteinExistence type="predicted"/>
<dbReference type="Proteomes" id="UP000814140">
    <property type="component" value="Unassembled WGS sequence"/>
</dbReference>
<reference evidence="1" key="2">
    <citation type="journal article" date="2022" name="New Phytol.">
        <title>Evolutionary transition to the ectomycorrhizal habit in the genomes of a hyperdiverse lineage of mushroom-forming fungi.</title>
        <authorList>
            <person name="Looney B."/>
            <person name="Miyauchi S."/>
            <person name="Morin E."/>
            <person name="Drula E."/>
            <person name="Courty P.E."/>
            <person name="Kohler A."/>
            <person name="Kuo A."/>
            <person name="LaButti K."/>
            <person name="Pangilinan J."/>
            <person name="Lipzen A."/>
            <person name="Riley R."/>
            <person name="Andreopoulos W."/>
            <person name="He G."/>
            <person name="Johnson J."/>
            <person name="Nolan M."/>
            <person name="Tritt A."/>
            <person name="Barry K.W."/>
            <person name="Grigoriev I.V."/>
            <person name="Nagy L.G."/>
            <person name="Hibbett D."/>
            <person name="Henrissat B."/>
            <person name="Matheny P.B."/>
            <person name="Labbe J."/>
            <person name="Martin F.M."/>
        </authorList>
    </citation>
    <scope>NUCLEOTIDE SEQUENCE</scope>
    <source>
        <strain evidence="1">HHB10654</strain>
    </source>
</reference>
<name>A0ACB8T2C2_9AGAM</name>
<evidence type="ECO:0000313" key="2">
    <source>
        <dbReference type="Proteomes" id="UP000814140"/>
    </source>
</evidence>
<feature type="non-terminal residue" evidence="1">
    <location>
        <position position="1"/>
    </location>
</feature>
<protein>
    <submittedName>
        <fullName evidence="1">Uncharacterized protein</fullName>
    </submittedName>
</protein>
<reference evidence="1" key="1">
    <citation type="submission" date="2021-03" db="EMBL/GenBank/DDBJ databases">
        <authorList>
            <consortium name="DOE Joint Genome Institute"/>
            <person name="Ahrendt S."/>
            <person name="Looney B.P."/>
            <person name="Miyauchi S."/>
            <person name="Morin E."/>
            <person name="Drula E."/>
            <person name="Courty P.E."/>
            <person name="Chicoki N."/>
            <person name="Fauchery L."/>
            <person name="Kohler A."/>
            <person name="Kuo A."/>
            <person name="Labutti K."/>
            <person name="Pangilinan J."/>
            <person name="Lipzen A."/>
            <person name="Riley R."/>
            <person name="Andreopoulos W."/>
            <person name="He G."/>
            <person name="Johnson J."/>
            <person name="Barry K.W."/>
            <person name="Grigoriev I.V."/>
            <person name="Nagy L."/>
            <person name="Hibbett D."/>
            <person name="Henrissat B."/>
            <person name="Matheny P.B."/>
            <person name="Labbe J."/>
            <person name="Martin F."/>
        </authorList>
    </citation>
    <scope>NUCLEOTIDE SEQUENCE</scope>
    <source>
        <strain evidence="1">HHB10654</strain>
    </source>
</reference>
<accession>A0ACB8T2C2</accession>